<dbReference type="Gene3D" id="3.40.50.620">
    <property type="entry name" value="HUPs"/>
    <property type="match status" value="1"/>
</dbReference>
<sequence length="78" mass="8987">MSQLNSVWVFSDNPERYAELFGSAQQWGQQVYAIVQNTEQAQAVMPYGPKCIYVLEQNDALQRTENYAESIFLGSMFR</sequence>
<dbReference type="InterPro" id="IPR014729">
    <property type="entry name" value="Rossmann-like_a/b/a_fold"/>
</dbReference>
<evidence type="ECO:0000313" key="2">
    <source>
        <dbReference type="Proteomes" id="UP000467488"/>
    </source>
</evidence>
<protein>
    <recommendedName>
        <fullName evidence="3">Electron transfer flavoprotein subunit alpha</fullName>
    </recommendedName>
</protein>
<dbReference type="Proteomes" id="UP000467488">
    <property type="component" value="Chromosome"/>
</dbReference>
<name>A0A8S0FUH3_ECOLX</name>
<evidence type="ECO:0000313" key="1">
    <source>
        <dbReference type="EMBL" id="BBU83578.1"/>
    </source>
</evidence>
<reference evidence="1 2" key="1">
    <citation type="submission" date="2020-01" db="EMBL/GenBank/DDBJ databases">
        <title>Dynamics of blaIMP-6 dissemination in carbapenem resistant Enterobacteriacea isolated from regional surveillance in Osaka, Japan.</title>
        <authorList>
            <person name="Abe R."/>
            <person name="Akeda Y."/>
            <person name="Sugawara Y."/>
            <person name="Yamamoto N."/>
            <person name="Tomono K."/>
            <person name="Takeuchi D."/>
            <person name="Kawahara R."/>
            <person name="Hamada S."/>
        </authorList>
    </citation>
    <scope>NUCLEOTIDE SEQUENCE [LARGE SCALE GENOMIC DNA]</scope>
    <source>
        <strain evidence="1 2">E300</strain>
    </source>
</reference>
<dbReference type="EMBL" id="AP022360">
    <property type="protein sequence ID" value="BBU83578.1"/>
    <property type="molecule type" value="Genomic_DNA"/>
</dbReference>
<dbReference type="AlphaFoldDB" id="A0A8S0FUH3"/>
<evidence type="ECO:0008006" key="3">
    <source>
        <dbReference type="Google" id="ProtNLM"/>
    </source>
</evidence>
<gene>
    <name evidence="1" type="ORF">EIMP300_49780</name>
</gene>
<accession>A0A8S0FUH3</accession>
<proteinExistence type="predicted"/>
<organism evidence="1 2">
    <name type="scientific">Escherichia coli</name>
    <dbReference type="NCBI Taxonomy" id="562"/>
    <lineage>
        <taxon>Bacteria</taxon>
        <taxon>Pseudomonadati</taxon>
        <taxon>Pseudomonadota</taxon>
        <taxon>Gammaproteobacteria</taxon>
        <taxon>Enterobacterales</taxon>
        <taxon>Enterobacteriaceae</taxon>
        <taxon>Escherichia</taxon>
    </lineage>
</organism>